<feature type="binding site" evidence="6 8">
    <location>
        <begin position="72"/>
        <end position="74"/>
    </location>
    <ligand>
        <name>L-glutamine</name>
        <dbReference type="ChEBI" id="CHEBI:58359"/>
    </ligand>
</feature>
<dbReference type="CDD" id="cd01749">
    <property type="entry name" value="GATase1_PB"/>
    <property type="match status" value="1"/>
</dbReference>
<organism evidence="9 10">
    <name type="scientific">Halapricum desulfuricans</name>
    <dbReference type="NCBI Taxonomy" id="2841257"/>
    <lineage>
        <taxon>Archaea</taxon>
        <taxon>Methanobacteriati</taxon>
        <taxon>Methanobacteriota</taxon>
        <taxon>Stenosarchaea group</taxon>
        <taxon>Halobacteria</taxon>
        <taxon>Halobacteriales</taxon>
        <taxon>Haloarculaceae</taxon>
        <taxon>Halapricum</taxon>
    </lineage>
</organism>
<feature type="active site" description="Charge relay system" evidence="6 7">
    <location>
        <position position="194"/>
    </location>
</feature>
<dbReference type="UniPathway" id="UPA00245"/>
<comment type="function">
    <text evidence="6">Catalyzes the hydrolysis of glutamine to glutamate and ammonia as part of the biosynthesis of pyridoxal 5'-phosphate. The resulting ammonia molecule is channeled to the active site of PdxS.</text>
</comment>
<dbReference type="Proteomes" id="UP000662973">
    <property type="component" value="Chromosome"/>
</dbReference>
<sequence>MFGLRNERLFAVDQLPPVMSLTAGVVAVQGDVSEHAAAIESAAAAHGESAEVVEIRESGIVPECDLLSIPGGESTTISRLLAREGIDEEVKAHVAEGKPLLATCAGLIVASSDANDDRVETLDLLDVSVQRNAFGRQRDSFEADLDVDGLTEPFHAVFIRAPVIDEVGDAEVLASWDGRPVAVRDGPVLGTSFHPELTGDSRVHDLAFFE</sequence>
<dbReference type="EMBL" id="CP064788">
    <property type="protein sequence ID" value="QSG10191.1"/>
    <property type="molecule type" value="Genomic_DNA"/>
</dbReference>
<comment type="catalytic activity">
    <reaction evidence="5 6">
        <text>L-glutamine + H2O = L-glutamate + NH4(+)</text>
        <dbReference type="Rhea" id="RHEA:15889"/>
        <dbReference type="ChEBI" id="CHEBI:15377"/>
        <dbReference type="ChEBI" id="CHEBI:28938"/>
        <dbReference type="ChEBI" id="CHEBI:29985"/>
        <dbReference type="ChEBI" id="CHEBI:58359"/>
        <dbReference type="EC" id="3.5.1.2"/>
    </reaction>
</comment>
<dbReference type="PROSITE" id="PS51273">
    <property type="entry name" value="GATASE_TYPE_1"/>
    <property type="match status" value="1"/>
</dbReference>
<dbReference type="AlphaFoldDB" id="A0A897NCU7"/>
<dbReference type="PANTHER" id="PTHR31559:SF0">
    <property type="entry name" value="PYRIDOXAL 5'-PHOSPHATE SYNTHASE SUBUNIT SNO1-RELATED"/>
    <property type="match status" value="1"/>
</dbReference>
<feature type="active site" description="Nucleophile" evidence="6 7">
    <location>
        <position position="104"/>
    </location>
</feature>
<dbReference type="NCBIfam" id="TIGR03800">
    <property type="entry name" value="PLP_synth_Pdx2"/>
    <property type="match status" value="1"/>
</dbReference>
<proteinExistence type="inferred from homology"/>
<evidence type="ECO:0000256" key="2">
    <source>
        <dbReference type="ARBA" id="ARBA00022898"/>
    </source>
</evidence>
<keyword evidence="3 6" id="KW-0315">Glutamine amidotransferase</keyword>
<dbReference type="Pfam" id="PF01174">
    <property type="entry name" value="SNO"/>
    <property type="match status" value="1"/>
</dbReference>
<reference evidence="9 10" key="1">
    <citation type="submission" date="2020-11" db="EMBL/GenBank/DDBJ databases">
        <title>Carbohydrate-dependent, anaerobic sulfur respiration: A novel catabolism in halophilic archaea.</title>
        <authorList>
            <person name="Sorokin D.Y."/>
            <person name="Messina E."/>
            <person name="Smedile F."/>
            <person name="La Cono V."/>
            <person name="Hallsworth J.E."/>
            <person name="Yakimov M.M."/>
        </authorList>
    </citation>
    <scope>NUCLEOTIDE SEQUENCE [LARGE SCALE GENOMIC DNA]</scope>
    <source>
        <strain evidence="9 10">HSR12-2</strain>
    </source>
</reference>
<dbReference type="GO" id="GO:0042823">
    <property type="term" value="P:pyridoxal phosphate biosynthetic process"/>
    <property type="evidence" value="ECO:0007669"/>
    <property type="project" value="UniProtKB-UniRule"/>
</dbReference>
<keyword evidence="1 6" id="KW-0378">Hydrolase</keyword>
<keyword evidence="2 6" id="KW-0663">Pyridoxal phosphate</keyword>
<feature type="binding site" evidence="6 8">
    <location>
        <position position="131"/>
    </location>
    <ligand>
        <name>L-glutamine</name>
        <dbReference type="ChEBI" id="CHEBI:58359"/>
    </ligand>
</feature>
<dbReference type="Gene3D" id="3.40.50.880">
    <property type="match status" value="1"/>
</dbReference>
<protein>
    <recommendedName>
        <fullName evidence="6">Pyridoxal 5'-phosphate synthase subunit PdxT</fullName>
        <ecNumber evidence="6">4.3.3.6</ecNumber>
    </recommendedName>
    <alternativeName>
        <fullName evidence="6">Pdx2</fullName>
    </alternativeName>
    <alternativeName>
        <fullName evidence="6">Pyridoxal 5'-phosphate synthase glutaminase subunit</fullName>
        <ecNumber evidence="6">3.5.1.2</ecNumber>
    </alternativeName>
</protein>
<evidence type="ECO:0000256" key="8">
    <source>
        <dbReference type="PIRSR" id="PIRSR005639-2"/>
    </source>
</evidence>
<dbReference type="GO" id="GO:0004359">
    <property type="term" value="F:glutaminase activity"/>
    <property type="evidence" value="ECO:0007669"/>
    <property type="project" value="UniProtKB-UniRule"/>
</dbReference>
<dbReference type="EC" id="3.5.1.2" evidence="6"/>
<dbReference type="KEGG" id="hds:HSR122_2818"/>
<dbReference type="InterPro" id="IPR029062">
    <property type="entry name" value="Class_I_gatase-like"/>
</dbReference>
<feature type="active site" description="Charge relay system" evidence="6 7">
    <location>
        <position position="196"/>
    </location>
</feature>
<dbReference type="EC" id="4.3.3.6" evidence="6"/>
<evidence type="ECO:0000313" key="10">
    <source>
        <dbReference type="Proteomes" id="UP000662973"/>
    </source>
</evidence>
<evidence type="ECO:0000313" key="9">
    <source>
        <dbReference type="EMBL" id="QSG10191.1"/>
    </source>
</evidence>
<dbReference type="GO" id="GO:0006543">
    <property type="term" value="P:L-glutamine catabolic process"/>
    <property type="evidence" value="ECO:0007669"/>
    <property type="project" value="UniProtKB-UniRule"/>
</dbReference>
<comment type="similarity">
    <text evidence="6">Belongs to the glutaminase PdxT/SNO family.</text>
</comment>
<dbReference type="GO" id="GO:0036381">
    <property type="term" value="F:pyridoxal 5'-phosphate synthase (glutamine hydrolysing) activity"/>
    <property type="evidence" value="ECO:0007669"/>
    <property type="project" value="UniProtKB-UniRule"/>
</dbReference>
<evidence type="ECO:0000256" key="4">
    <source>
        <dbReference type="ARBA" id="ARBA00023239"/>
    </source>
</evidence>
<dbReference type="HAMAP" id="MF_01615">
    <property type="entry name" value="PdxT"/>
    <property type="match status" value="1"/>
</dbReference>
<dbReference type="InterPro" id="IPR002161">
    <property type="entry name" value="PdxT/SNO"/>
</dbReference>
<feature type="binding site" evidence="6 8">
    <location>
        <begin position="159"/>
        <end position="160"/>
    </location>
    <ligand>
        <name>L-glutamine</name>
        <dbReference type="ChEBI" id="CHEBI:58359"/>
    </ligand>
</feature>
<dbReference type="GO" id="GO:0008614">
    <property type="term" value="P:pyridoxine metabolic process"/>
    <property type="evidence" value="ECO:0007669"/>
    <property type="project" value="TreeGrafter"/>
</dbReference>
<evidence type="ECO:0000256" key="1">
    <source>
        <dbReference type="ARBA" id="ARBA00022801"/>
    </source>
</evidence>
<dbReference type="SUPFAM" id="SSF52317">
    <property type="entry name" value="Class I glutamine amidotransferase-like"/>
    <property type="match status" value="1"/>
</dbReference>
<name>A0A897NCU7_9EURY</name>
<evidence type="ECO:0000256" key="5">
    <source>
        <dbReference type="ARBA" id="ARBA00049534"/>
    </source>
</evidence>
<dbReference type="GO" id="GO:0016740">
    <property type="term" value="F:transferase activity"/>
    <property type="evidence" value="ECO:0007669"/>
    <property type="project" value="UniProtKB-KW"/>
</dbReference>
<comment type="subunit">
    <text evidence="6">In the presence of PdxS, forms a dodecamer of heterodimers. Only shows activity in the heterodimer.</text>
</comment>
<dbReference type="PANTHER" id="PTHR31559">
    <property type="entry name" value="PYRIDOXAL 5'-PHOSPHATE SYNTHASE SUBUNIT SNO"/>
    <property type="match status" value="1"/>
</dbReference>
<dbReference type="PROSITE" id="PS51130">
    <property type="entry name" value="PDXT_SNO_2"/>
    <property type="match status" value="1"/>
</dbReference>
<comment type="pathway">
    <text evidence="6">Cofactor biosynthesis; pyridoxal 5'-phosphate biosynthesis.</text>
</comment>
<dbReference type="GO" id="GO:1903600">
    <property type="term" value="C:glutaminase complex"/>
    <property type="evidence" value="ECO:0007669"/>
    <property type="project" value="TreeGrafter"/>
</dbReference>
<dbReference type="FunFam" id="3.40.50.880:FF:000010">
    <property type="entry name" value="uncharacterized protein LOC100176842 isoform X2"/>
    <property type="match status" value="1"/>
</dbReference>
<evidence type="ECO:0000256" key="6">
    <source>
        <dbReference type="HAMAP-Rule" id="MF_01615"/>
    </source>
</evidence>
<gene>
    <name evidence="9" type="primary">pdx2</name>
    <name evidence="6" type="synonym">pdxT</name>
    <name evidence="9" type="ORF">HSR122_2818</name>
</gene>
<dbReference type="GO" id="GO:0005829">
    <property type="term" value="C:cytosol"/>
    <property type="evidence" value="ECO:0007669"/>
    <property type="project" value="TreeGrafter"/>
</dbReference>
<accession>A0A897NCU7</accession>
<keyword evidence="4 6" id="KW-0456">Lyase</keyword>
<evidence type="ECO:0000256" key="3">
    <source>
        <dbReference type="ARBA" id="ARBA00022962"/>
    </source>
</evidence>
<dbReference type="PIRSF" id="PIRSF005639">
    <property type="entry name" value="Glut_amidoT_SNO"/>
    <property type="match status" value="1"/>
</dbReference>
<comment type="catalytic activity">
    <reaction evidence="6">
        <text>aldehydo-D-ribose 5-phosphate + D-glyceraldehyde 3-phosphate + L-glutamine = pyridoxal 5'-phosphate + L-glutamate + phosphate + 3 H2O + H(+)</text>
        <dbReference type="Rhea" id="RHEA:31507"/>
        <dbReference type="ChEBI" id="CHEBI:15377"/>
        <dbReference type="ChEBI" id="CHEBI:15378"/>
        <dbReference type="ChEBI" id="CHEBI:29985"/>
        <dbReference type="ChEBI" id="CHEBI:43474"/>
        <dbReference type="ChEBI" id="CHEBI:58273"/>
        <dbReference type="ChEBI" id="CHEBI:58359"/>
        <dbReference type="ChEBI" id="CHEBI:59776"/>
        <dbReference type="ChEBI" id="CHEBI:597326"/>
        <dbReference type="EC" id="4.3.3.6"/>
    </reaction>
</comment>
<keyword evidence="10" id="KW-1185">Reference proteome</keyword>
<keyword evidence="9" id="KW-0808">Transferase</keyword>
<evidence type="ECO:0000256" key="7">
    <source>
        <dbReference type="PIRSR" id="PIRSR005639-1"/>
    </source>
</evidence>